<feature type="transmembrane region" description="Helical" evidence="1">
    <location>
        <begin position="114"/>
        <end position="133"/>
    </location>
</feature>
<comment type="caution">
    <text evidence="2">The sequence shown here is derived from an EMBL/GenBank/DDBJ whole genome shotgun (WGS) entry which is preliminary data.</text>
</comment>
<keyword evidence="1" id="KW-0472">Membrane</keyword>
<dbReference type="Proteomes" id="UP000014969">
    <property type="component" value="Unassembled WGS sequence"/>
</dbReference>
<evidence type="ECO:0008006" key="4">
    <source>
        <dbReference type="Google" id="ProtNLM"/>
    </source>
</evidence>
<keyword evidence="1" id="KW-0812">Transmembrane</keyword>
<gene>
    <name evidence="2" type="ORF">J108_02185</name>
</gene>
<dbReference type="EMBL" id="ATFQ01000004">
    <property type="protein sequence ID" value="EPQ25157.1"/>
    <property type="molecule type" value="Genomic_DNA"/>
</dbReference>
<dbReference type="InterPro" id="IPR058714">
    <property type="entry name" value="LpqS"/>
</dbReference>
<evidence type="ECO:0000256" key="1">
    <source>
        <dbReference type="SAM" id="Phobius"/>
    </source>
</evidence>
<name>A0A829HYP1_9MYCO</name>
<sequence>MYGGVMALTGDRARARSGRAAAARWVVPLTLLLTLAAALFPALRCSPALDAHDPYGAGVSAARAAAAAQAVRAPQIAVHAMHSTAAQGVNVHSGCQLPAAVLATMAAAGPGHGWWTLVVAATALLAAAAAAWVPASRGPPERGQLGSLCSGRARLHHFCVMRR</sequence>
<organism evidence="2 3">
    <name type="scientific">Mycobacteroides abscessus subsp. bolletii CRM-0020</name>
    <dbReference type="NCBI Taxonomy" id="1306401"/>
    <lineage>
        <taxon>Bacteria</taxon>
        <taxon>Bacillati</taxon>
        <taxon>Actinomycetota</taxon>
        <taxon>Actinomycetes</taxon>
        <taxon>Mycobacteriales</taxon>
        <taxon>Mycobacteriaceae</taxon>
        <taxon>Mycobacteroides</taxon>
        <taxon>Mycobacteroides abscessus</taxon>
    </lineage>
</organism>
<feature type="transmembrane region" description="Helical" evidence="1">
    <location>
        <begin position="21"/>
        <end position="43"/>
    </location>
</feature>
<proteinExistence type="predicted"/>
<keyword evidence="1" id="KW-1133">Transmembrane helix</keyword>
<evidence type="ECO:0000313" key="2">
    <source>
        <dbReference type="EMBL" id="EPQ25157.1"/>
    </source>
</evidence>
<protein>
    <recommendedName>
        <fullName evidence="4">Transmembrane protein</fullName>
    </recommendedName>
</protein>
<evidence type="ECO:0000313" key="3">
    <source>
        <dbReference type="Proteomes" id="UP000014969"/>
    </source>
</evidence>
<reference evidence="2 3" key="1">
    <citation type="journal article" date="2013" name="Genome Announc.">
        <title>Genome Sequence of an Epidemic Isolate of Mycobacterium abscessus subsp. bolletii from Rio de Janeiro, Brazil.</title>
        <authorList>
            <person name="Davidson R.M."/>
            <person name="Reynolds P.R."/>
            <person name="Farias-Hesson E."/>
            <person name="Duarte R.S."/>
            <person name="Jackson M."/>
            <person name="Strong M."/>
        </authorList>
    </citation>
    <scope>NUCLEOTIDE SEQUENCE [LARGE SCALE GENOMIC DNA]</scope>
    <source>
        <strain evidence="2 3">CRM-0020</strain>
    </source>
</reference>
<dbReference type="Pfam" id="PF26327">
    <property type="entry name" value="LpqS"/>
    <property type="match status" value="1"/>
</dbReference>
<accession>A0A829HYP1</accession>
<dbReference type="AlphaFoldDB" id="A0A829HYP1"/>